<dbReference type="CDD" id="cd01949">
    <property type="entry name" value="GGDEF"/>
    <property type="match status" value="1"/>
</dbReference>
<dbReference type="SMART" id="SM00267">
    <property type="entry name" value="GGDEF"/>
    <property type="match status" value="1"/>
</dbReference>
<dbReference type="InterPro" id="IPR003018">
    <property type="entry name" value="GAF"/>
</dbReference>
<dbReference type="Gene3D" id="3.30.70.270">
    <property type="match status" value="1"/>
</dbReference>
<dbReference type="InterPro" id="IPR029787">
    <property type="entry name" value="Nucleotide_cyclase"/>
</dbReference>
<evidence type="ECO:0000256" key="1">
    <source>
        <dbReference type="SAM" id="MobiDB-lite"/>
    </source>
</evidence>
<dbReference type="InterPro" id="IPR000160">
    <property type="entry name" value="GGDEF_dom"/>
</dbReference>
<name>A0ABN1BMP2_9DEIO</name>
<feature type="compositionally biased region" description="Pro residues" evidence="1">
    <location>
        <begin position="11"/>
        <end position="27"/>
    </location>
</feature>
<proteinExistence type="predicted"/>
<dbReference type="Gene3D" id="3.30.450.40">
    <property type="match status" value="1"/>
</dbReference>
<feature type="region of interest" description="Disordered" evidence="1">
    <location>
        <begin position="1"/>
        <end position="29"/>
    </location>
</feature>
<dbReference type="Pfam" id="PF01590">
    <property type="entry name" value="GAF"/>
    <property type="match status" value="1"/>
</dbReference>
<dbReference type="PROSITE" id="PS50887">
    <property type="entry name" value="GGDEF"/>
    <property type="match status" value="1"/>
</dbReference>
<organism evidence="3 4">
    <name type="scientific">Deinococcus depolymerans</name>
    <dbReference type="NCBI Taxonomy" id="392408"/>
    <lineage>
        <taxon>Bacteria</taxon>
        <taxon>Thermotogati</taxon>
        <taxon>Deinococcota</taxon>
        <taxon>Deinococci</taxon>
        <taxon>Deinococcales</taxon>
        <taxon>Deinococcaceae</taxon>
        <taxon>Deinococcus</taxon>
    </lineage>
</organism>
<evidence type="ECO:0000313" key="3">
    <source>
        <dbReference type="EMBL" id="GAA0501298.1"/>
    </source>
</evidence>
<sequence>MPDPLHAQPSPVLPGPVPPGPVLPAPDLPGRHAEAERLASLRNLGILDTAPEPQFDRIMALVARYFQVPLGSITFVDEDRQWFKARAGFTHTEDPRAQSICALTVTGGCPLVIPDLRADPRTAGLSAVQGPHQAQFYAGVPLRAAGHAVGTLCVLDTQPRHFGPQELEVLEQFAELVQSELRLRLALRDLEALALTDPLTELPNRRAFQRELTRVCLAAQDGEELVVGLLDLDQFKPINDTLGHAVGDAVLRFVAQRVRALLRPGEILARYGGDEFTLLLSGAGADARARQITLELPQRLHMPSGRQVGVSLGLVSAEGPADPHALLELADQTMYRAKAAGVLVVHSRLPARAGPHDRPLTGPDPFL</sequence>
<dbReference type="SUPFAM" id="SSF55073">
    <property type="entry name" value="Nucleotide cyclase"/>
    <property type="match status" value="1"/>
</dbReference>
<dbReference type="SMART" id="SM00065">
    <property type="entry name" value="GAF"/>
    <property type="match status" value="1"/>
</dbReference>
<dbReference type="InterPro" id="IPR043128">
    <property type="entry name" value="Rev_trsase/Diguanyl_cyclase"/>
</dbReference>
<dbReference type="EMBL" id="BAAADB010000004">
    <property type="protein sequence ID" value="GAA0501298.1"/>
    <property type="molecule type" value="Genomic_DNA"/>
</dbReference>
<evidence type="ECO:0000259" key="2">
    <source>
        <dbReference type="PROSITE" id="PS50887"/>
    </source>
</evidence>
<gene>
    <name evidence="3" type="ORF">GCM10008937_05940</name>
</gene>
<keyword evidence="4" id="KW-1185">Reference proteome</keyword>
<dbReference type="RefSeq" id="WP_343755902.1">
    <property type="nucleotide sequence ID" value="NZ_BAAADB010000004.1"/>
</dbReference>
<reference evidence="3 4" key="1">
    <citation type="journal article" date="2019" name="Int. J. Syst. Evol. Microbiol.">
        <title>The Global Catalogue of Microorganisms (GCM) 10K type strain sequencing project: providing services to taxonomists for standard genome sequencing and annotation.</title>
        <authorList>
            <consortium name="The Broad Institute Genomics Platform"/>
            <consortium name="The Broad Institute Genome Sequencing Center for Infectious Disease"/>
            <person name="Wu L."/>
            <person name="Ma J."/>
        </authorList>
    </citation>
    <scope>NUCLEOTIDE SEQUENCE [LARGE SCALE GENOMIC DNA]</scope>
    <source>
        <strain evidence="3 4">JCM 14368</strain>
    </source>
</reference>
<protein>
    <submittedName>
        <fullName evidence="3">Sensor domain-containing diguanylate cyclase</fullName>
    </submittedName>
</protein>
<dbReference type="InterPro" id="IPR029016">
    <property type="entry name" value="GAF-like_dom_sf"/>
</dbReference>
<evidence type="ECO:0000313" key="4">
    <source>
        <dbReference type="Proteomes" id="UP001500191"/>
    </source>
</evidence>
<dbReference type="SUPFAM" id="SSF55781">
    <property type="entry name" value="GAF domain-like"/>
    <property type="match status" value="1"/>
</dbReference>
<accession>A0ABN1BMP2</accession>
<feature type="domain" description="GGDEF" evidence="2">
    <location>
        <begin position="223"/>
        <end position="350"/>
    </location>
</feature>
<dbReference type="NCBIfam" id="TIGR00254">
    <property type="entry name" value="GGDEF"/>
    <property type="match status" value="1"/>
</dbReference>
<dbReference type="Proteomes" id="UP001500191">
    <property type="component" value="Unassembled WGS sequence"/>
</dbReference>
<dbReference type="PANTHER" id="PTHR43102">
    <property type="entry name" value="SLR1143 PROTEIN"/>
    <property type="match status" value="1"/>
</dbReference>
<comment type="caution">
    <text evidence="3">The sequence shown here is derived from an EMBL/GenBank/DDBJ whole genome shotgun (WGS) entry which is preliminary data.</text>
</comment>
<dbReference type="PANTHER" id="PTHR43102:SF2">
    <property type="entry name" value="GAF DOMAIN-CONTAINING PROTEIN"/>
    <property type="match status" value="1"/>
</dbReference>
<dbReference type="Pfam" id="PF00990">
    <property type="entry name" value="GGDEF"/>
    <property type="match status" value="1"/>
</dbReference>